<keyword evidence="8" id="KW-0443">Lipid metabolism</keyword>
<dbReference type="InterPro" id="IPR051034">
    <property type="entry name" value="Mito_Enoyl-ACP_Reductase"/>
</dbReference>
<dbReference type="SMART" id="SM00829">
    <property type="entry name" value="PKS_ER"/>
    <property type="match status" value="1"/>
</dbReference>
<dbReference type="SUPFAM" id="SSF50129">
    <property type="entry name" value="GroES-like"/>
    <property type="match status" value="1"/>
</dbReference>
<gene>
    <name evidence="14" type="primary">ETR1</name>
    <name evidence="14" type="ORF">H4R20_005032</name>
</gene>
<keyword evidence="7 14" id="KW-0560">Oxidoreductase</keyword>
<evidence type="ECO:0000256" key="5">
    <source>
        <dbReference type="ARBA" id="ARBA00022857"/>
    </source>
</evidence>
<dbReference type="PANTHER" id="PTHR43981:SF2">
    <property type="entry name" value="ENOYL-[ACYL-CARRIER-PROTEIN] REDUCTASE, MITOCHONDRIAL"/>
    <property type="match status" value="1"/>
</dbReference>
<comment type="caution">
    <text evidence="14">The sequence shown here is derived from an EMBL/GenBank/DDBJ whole genome shotgun (WGS) entry which is preliminary data.</text>
</comment>
<dbReference type="Pfam" id="PF08240">
    <property type="entry name" value="ADH_N"/>
    <property type="match status" value="1"/>
</dbReference>
<dbReference type="CDD" id="cd08290">
    <property type="entry name" value="ETR"/>
    <property type="match status" value="1"/>
</dbReference>
<keyword evidence="4" id="KW-0276">Fatty acid metabolism</keyword>
<feature type="non-terminal residue" evidence="14">
    <location>
        <position position="1"/>
    </location>
</feature>
<organism evidence="14 15">
    <name type="scientific">Coemansia guatemalensis</name>
    <dbReference type="NCBI Taxonomy" id="2761395"/>
    <lineage>
        <taxon>Eukaryota</taxon>
        <taxon>Fungi</taxon>
        <taxon>Fungi incertae sedis</taxon>
        <taxon>Zoopagomycota</taxon>
        <taxon>Kickxellomycotina</taxon>
        <taxon>Kickxellomycetes</taxon>
        <taxon>Kickxellales</taxon>
        <taxon>Kickxellaceae</taxon>
        <taxon>Coemansia</taxon>
    </lineage>
</organism>
<dbReference type="InterPro" id="IPR013149">
    <property type="entry name" value="ADH-like_C"/>
</dbReference>
<dbReference type="PANTHER" id="PTHR43981">
    <property type="entry name" value="ENOYL-[ACYL-CARRIER-PROTEIN] REDUCTASE, MITOCHONDRIAL"/>
    <property type="match status" value="1"/>
</dbReference>
<sequence length="388" mass="42828">RLSNAATRALYMSMRGIQAQAAVYVESGDPQKIMQVIRHNIPDKSDEIGRNQVVLRMLAAPVNPSDLNQIEGTYPVKGRFSEINVVGGSHSPLKAAVGGNEGVAEVVAMGSDVSGLQTGDWVVPRKAGEFGTWCTHALVEEDGILAIPKEWREDIDAIDVACLKVNPCTAYRLLRDFVQLAPGDYVIQNGANSGVGRAVIQLARHWGFRTINIVRDRPNLSELTHELHGLGADIVISDKELTDGSNNETRELLKSLGSPIRLGLNCVGGRTTLKMTKFISQGGVLVSYGGMSRQPVTMPTSLLLFKDLCARGFWMNRWYSACFTDSRMELERQDMWRTILKLTAEGHFVTQPLLRKQWLPNMSPDQSVSLVRDAVSWDAGPKRAFVFH</sequence>
<accession>A0A9W8HV19</accession>
<keyword evidence="6" id="KW-0809">Transit peptide</keyword>
<dbReference type="EMBL" id="JANBUO010001528">
    <property type="protein sequence ID" value="KAJ2797865.1"/>
    <property type="molecule type" value="Genomic_DNA"/>
</dbReference>
<dbReference type="Proteomes" id="UP001140094">
    <property type="component" value="Unassembled WGS sequence"/>
</dbReference>
<dbReference type="Gene3D" id="3.90.180.10">
    <property type="entry name" value="Medium-chain alcohol dehydrogenases, catalytic domain"/>
    <property type="match status" value="1"/>
</dbReference>
<keyword evidence="10" id="KW-0275">Fatty acid biosynthesis</keyword>
<evidence type="ECO:0000256" key="4">
    <source>
        <dbReference type="ARBA" id="ARBA00022832"/>
    </source>
</evidence>
<keyword evidence="3" id="KW-0444">Lipid biosynthesis</keyword>
<dbReference type="Pfam" id="PF00107">
    <property type="entry name" value="ADH_zinc_N"/>
    <property type="match status" value="1"/>
</dbReference>
<dbReference type="InterPro" id="IPR013154">
    <property type="entry name" value="ADH-like_N"/>
</dbReference>
<keyword evidence="15" id="KW-1185">Reference proteome</keyword>
<evidence type="ECO:0000256" key="3">
    <source>
        <dbReference type="ARBA" id="ARBA00022516"/>
    </source>
</evidence>
<evidence type="ECO:0000256" key="6">
    <source>
        <dbReference type="ARBA" id="ARBA00022946"/>
    </source>
</evidence>
<proteinExistence type="inferred from homology"/>
<dbReference type="GO" id="GO:0141148">
    <property type="term" value="F:enoyl-[acyl-carrier-protein] reductase (NADPH) activity"/>
    <property type="evidence" value="ECO:0007669"/>
    <property type="project" value="UniProtKB-EC"/>
</dbReference>
<evidence type="ECO:0000313" key="15">
    <source>
        <dbReference type="Proteomes" id="UP001140094"/>
    </source>
</evidence>
<evidence type="ECO:0000256" key="2">
    <source>
        <dbReference type="ARBA" id="ARBA00010371"/>
    </source>
</evidence>
<dbReference type="GO" id="GO:0006633">
    <property type="term" value="P:fatty acid biosynthetic process"/>
    <property type="evidence" value="ECO:0007669"/>
    <property type="project" value="UniProtKB-KW"/>
</dbReference>
<feature type="domain" description="Enoyl reductase (ER)" evidence="13">
    <location>
        <begin position="32"/>
        <end position="371"/>
    </location>
</feature>
<evidence type="ECO:0000256" key="9">
    <source>
        <dbReference type="ARBA" id="ARBA00023128"/>
    </source>
</evidence>
<dbReference type="InterPro" id="IPR036291">
    <property type="entry name" value="NAD(P)-bd_dom_sf"/>
</dbReference>
<comment type="catalytic activity">
    <reaction evidence="12">
        <text>a 2,3-saturated acyl-[ACP] + NADP(+) = a (2E)-enoyl-[ACP] + NADPH + H(+)</text>
        <dbReference type="Rhea" id="RHEA:22564"/>
        <dbReference type="Rhea" id="RHEA-COMP:9925"/>
        <dbReference type="Rhea" id="RHEA-COMP:9926"/>
        <dbReference type="ChEBI" id="CHEBI:15378"/>
        <dbReference type="ChEBI" id="CHEBI:57783"/>
        <dbReference type="ChEBI" id="CHEBI:58349"/>
        <dbReference type="ChEBI" id="CHEBI:78784"/>
        <dbReference type="ChEBI" id="CHEBI:78785"/>
        <dbReference type="EC" id="1.3.1.104"/>
    </reaction>
</comment>
<evidence type="ECO:0000313" key="14">
    <source>
        <dbReference type="EMBL" id="KAJ2797865.1"/>
    </source>
</evidence>
<dbReference type="InterPro" id="IPR020843">
    <property type="entry name" value="ER"/>
</dbReference>
<protein>
    <recommendedName>
        <fullName evidence="11">enoyl-[acyl-carrier-protein] reductase</fullName>
        <ecNumber evidence="11">1.3.1.104</ecNumber>
    </recommendedName>
</protein>
<keyword evidence="9" id="KW-0496">Mitochondrion</keyword>
<reference evidence="14" key="1">
    <citation type="submission" date="2022-07" db="EMBL/GenBank/DDBJ databases">
        <title>Phylogenomic reconstructions and comparative analyses of Kickxellomycotina fungi.</title>
        <authorList>
            <person name="Reynolds N.K."/>
            <person name="Stajich J.E."/>
            <person name="Barry K."/>
            <person name="Grigoriev I.V."/>
            <person name="Crous P."/>
            <person name="Smith M.E."/>
        </authorList>
    </citation>
    <scope>NUCLEOTIDE SEQUENCE</scope>
    <source>
        <strain evidence="14">NRRL 1565</strain>
    </source>
</reference>
<evidence type="ECO:0000256" key="8">
    <source>
        <dbReference type="ARBA" id="ARBA00023098"/>
    </source>
</evidence>
<dbReference type="AlphaFoldDB" id="A0A9W8HV19"/>
<comment type="similarity">
    <text evidence="2">Belongs to the zinc-containing alcohol dehydrogenase family. Quinone oxidoreductase subfamily.</text>
</comment>
<dbReference type="OrthoDB" id="7482721at2759"/>
<evidence type="ECO:0000256" key="1">
    <source>
        <dbReference type="ARBA" id="ARBA00004173"/>
    </source>
</evidence>
<dbReference type="InterPro" id="IPR011032">
    <property type="entry name" value="GroES-like_sf"/>
</dbReference>
<evidence type="ECO:0000259" key="13">
    <source>
        <dbReference type="SMART" id="SM00829"/>
    </source>
</evidence>
<dbReference type="FunFam" id="3.40.50.720:FF:000112">
    <property type="entry name" value="Enoyl-[acyl-carrier-protein] reductase 1, mitochondrial"/>
    <property type="match status" value="1"/>
</dbReference>
<evidence type="ECO:0000256" key="10">
    <source>
        <dbReference type="ARBA" id="ARBA00023160"/>
    </source>
</evidence>
<evidence type="ECO:0000256" key="7">
    <source>
        <dbReference type="ARBA" id="ARBA00023002"/>
    </source>
</evidence>
<dbReference type="Gene3D" id="3.40.50.720">
    <property type="entry name" value="NAD(P)-binding Rossmann-like Domain"/>
    <property type="match status" value="1"/>
</dbReference>
<keyword evidence="5" id="KW-0521">NADP</keyword>
<evidence type="ECO:0000256" key="12">
    <source>
        <dbReference type="ARBA" id="ARBA00048843"/>
    </source>
</evidence>
<dbReference type="SUPFAM" id="SSF51735">
    <property type="entry name" value="NAD(P)-binding Rossmann-fold domains"/>
    <property type="match status" value="1"/>
</dbReference>
<dbReference type="GO" id="GO:0005739">
    <property type="term" value="C:mitochondrion"/>
    <property type="evidence" value="ECO:0007669"/>
    <property type="project" value="UniProtKB-SubCell"/>
</dbReference>
<evidence type="ECO:0000256" key="11">
    <source>
        <dbReference type="ARBA" id="ARBA00038963"/>
    </source>
</evidence>
<dbReference type="EC" id="1.3.1.104" evidence="11"/>
<comment type="subcellular location">
    <subcellularLocation>
        <location evidence="1">Mitochondrion</location>
    </subcellularLocation>
</comment>
<name>A0A9W8HV19_9FUNG</name>